<feature type="domain" description="LysM" evidence="1">
    <location>
        <begin position="74"/>
        <end position="123"/>
    </location>
</feature>
<protein>
    <submittedName>
        <fullName evidence="2">LysM peptidoglycan-binding domain-containing protein</fullName>
    </submittedName>
</protein>
<dbReference type="PANTHER" id="PTHR34700:SF4">
    <property type="entry name" value="PHAGE-LIKE ELEMENT PBSX PROTEIN XKDP"/>
    <property type="match status" value="1"/>
</dbReference>
<dbReference type="InterPro" id="IPR052196">
    <property type="entry name" value="Bact_Kbp"/>
</dbReference>
<proteinExistence type="predicted"/>
<dbReference type="Pfam" id="PF01476">
    <property type="entry name" value="LysM"/>
    <property type="match status" value="1"/>
</dbReference>
<sequence>MSVKAKYQPVLDLGEKLQVQNGNVEEVDGILKIKGTTKTQYEKNILWDKIKEIGGNQPTDIKADIRVEDTSVYHRHVVQKGETLGKIAKQYYGDASKYNTIFQANTDKLKNPDLIHPDQELVIPKLS</sequence>
<dbReference type="CDD" id="cd00118">
    <property type="entry name" value="LysM"/>
    <property type="match status" value="1"/>
</dbReference>
<dbReference type="SUPFAM" id="SSF54106">
    <property type="entry name" value="LysM domain"/>
    <property type="match status" value="1"/>
</dbReference>
<comment type="caution">
    <text evidence="2">The sequence shown here is derived from an EMBL/GenBank/DDBJ whole genome shotgun (WGS) entry which is preliminary data.</text>
</comment>
<reference evidence="2 3" key="1">
    <citation type="submission" date="2020-09" db="EMBL/GenBank/DDBJ databases">
        <title>Sinomicrobium weinanense sp. nov., a halophilic bacteria isolated from saline-alkali soil.</title>
        <authorList>
            <person name="Wu P."/>
            <person name="Ren H."/>
            <person name="Mei Y."/>
            <person name="Liang Y."/>
            <person name="Chen Z."/>
        </authorList>
    </citation>
    <scope>NUCLEOTIDE SEQUENCE [LARGE SCALE GENOMIC DNA]</scope>
    <source>
        <strain evidence="2 3">FJxs</strain>
    </source>
</reference>
<dbReference type="InterPro" id="IPR018392">
    <property type="entry name" value="LysM"/>
</dbReference>
<dbReference type="AlphaFoldDB" id="A0A926Q2X7"/>
<dbReference type="RefSeq" id="WP_187966129.1">
    <property type="nucleotide sequence ID" value="NZ_JACVDC010000042.1"/>
</dbReference>
<name>A0A926Q2X7_9FLAO</name>
<gene>
    <name evidence="2" type="ORF">IBL28_13500</name>
</gene>
<organism evidence="2 3">
    <name type="scientific">Sinomicrobium weinanense</name>
    <dbReference type="NCBI Taxonomy" id="2842200"/>
    <lineage>
        <taxon>Bacteria</taxon>
        <taxon>Pseudomonadati</taxon>
        <taxon>Bacteroidota</taxon>
        <taxon>Flavobacteriia</taxon>
        <taxon>Flavobacteriales</taxon>
        <taxon>Flavobacteriaceae</taxon>
        <taxon>Sinomicrobium</taxon>
    </lineage>
</organism>
<keyword evidence="3" id="KW-1185">Reference proteome</keyword>
<dbReference type="InterPro" id="IPR036779">
    <property type="entry name" value="LysM_dom_sf"/>
</dbReference>
<dbReference type="Gene3D" id="3.10.350.10">
    <property type="entry name" value="LysM domain"/>
    <property type="match status" value="1"/>
</dbReference>
<dbReference type="PANTHER" id="PTHR34700">
    <property type="entry name" value="POTASSIUM BINDING PROTEIN KBP"/>
    <property type="match status" value="1"/>
</dbReference>
<evidence type="ECO:0000259" key="1">
    <source>
        <dbReference type="PROSITE" id="PS51782"/>
    </source>
</evidence>
<evidence type="ECO:0000313" key="2">
    <source>
        <dbReference type="EMBL" id="MBC9796988.1"/>
    </source>
</evidence>
<accession>A0A926Q2X7</accession>
<dbReference type="EMBL" id="JACVDC010000042">
    <property type="protein sequence ID" value="MBC9796988.1"/>
    <property type="molecule type" value="Genomic_DNA"/>
</dbReference>
<evidence type="ECO:0000313" key="3">
    <source>
        <dbReference type="Proteomes" id="UP000653730"/>
    </source>
</evidence>
<dbReference type="SMART" id="SM00257">
    <property type="entry name" value="LysM"/>
    <property type="match status" value="1"/>
</dbReference>
<dbReference type="PROSITE" id="PS51782">
    <property type="entry name" value="LYSM"/>
    <property type="match status" value="1"/>
</dbReference>
<dbReference type="Proteomes" id="UP000653730">
    <property type="component" value="Unassembled WGS sequence"/>
</dbReference>